<name>A0ABW0I5P0_9BACT</name>
<dbReference type="Gene3D" id="1.20.120.450">
    <property type="entry name" value="dinb family like domain"/>
    <property type="match status" value="1"/>
</dbReference>
<dbReference type="InterPro" id="IPR034660">
    <property type="entry name" value="DinB/YfiT-like"/>
</dbReference>
<proteinExistence type="predicted"/>
<feature type="domain" description="DinB-like" evidence="1">
    <location>
        <begin position="28"/>
        <end position="160"/>
    </location>
</feature>
<dbReference type="RefSeq" id="WP_379841722.1">
    <property type="nucleotide sequence ID" value="NZ_JBHSMA010000001.1"/>
</dbReference>
<evidence type="ECO:0000313" key="3">
    <source>
        <dbReference type="Proteomes" id="UP001596106"/>
    </source>
</evidence>
<dbReference type="InterPro" id="IPR024775">
    <property type="entry name" value="DinB-like"/>
</dbReference>
<gene>
    <name evidence="2" type="ORF">ACFPMF_04950</name>
</gene>
<evidence type="ECO:0000313" key="2">
    <source>
        <dbReference type="EMBL" id="MFC5408643.1"/>
    </source>
</evidence>
<dbReference type="SUPFAM" id="SSF109854">
    <property type="entry name" value="DinB/YfiT-like putative metalloenzymes"/>
    <property type="match status" value="1"/>
</dbReference>
<reference evidence="3" key="1">
    <citation type="journal article" date="2019" name="Int. J. Syst. Evol. Microbiol.">
        <title>The Global Catalogue of Microorganisms (GCM) 10K type strain sequencing project: providing services to taxonomists for standard genome sequencing and annotation.</title>
        <authorList>
            <consortium name="The Broad Institute Genomics Platform"/>
            <consortium name="The Broad Institute Genome Sequencing Center for Infectious Disease"/>
            <person name="Wu L."/>
            <person name="Ma J."/>
        </authorList>
    </citation>
    <scope>NUCLEOTIDE SEQUENCE [LARGE SCALE GENOMIC DNA]</scope>
    <source>
        <strain evidence="3">CCUG 55250</strain>
    </source>
</reference>
<organism evidence="2 3">
    <name type="scientific">Larkinella bovis</name>
    <dbReference type="NCBI Taxonomy" id="683041"/>
    <lineage>
        <taxon>Bacteria</taxon>
        <taxon>Pseudomonadati</taxon>
        <taxon>Bacteroidota</taxon>
        <taxon>Cytophagia</taxon>
        <taxon>Cytophagales</taxon>
        <taxon>Spirosomataceae</taxon>
        <taxon>Larkinella</taxon>
    </lineage>
</organism>
<dbReference type="EMBL" id="JBHSMA010000001">
    <property type="protein sequence ID" value="MFC5408643.1"/>
    <property type="molecule type" value="Genomic_DNA"/>
</dbReference>
<sequence>MTPSKPEVWQRGPFPGLPPLLQPVAHALLQAQEEITDLMQDFPKELLWQKPARVASPGFHLQHLSGVLDRLFTYARGEALSSEQREWLAAEGNPSAADDPVRDLVERFNTQIDRAIHQLRTTDEASLTDFRGVGRAQLPSTVLGLLFHAAEHTQRHLGQLLVTVRVLRAGRD</sequence>
<dbReference type="Pfam" id="PF12867">
    <property type="entry name" value="DinB_2"/>
    <property type="match status" value="1"/>
</dbReference>
<accession>A0ABW0I5P0</accession>
<comment type="caution">
    <text evidence="2">The sequence shown here is derived from an EMBL/GenBank/DDBJ whole genome shotgun (WGS) entry which is preliminary data.</text>
</comment>
<dbReference type="Proteomes" id="UP001596106">
    <property type="component" value="Unassembled WGS sequence"/>
</dbReference>
<protein>
    <submittedName>
        <fullName evidence="2">DinB family protein</fullName>
    </submittedName>
</protein>
<keyword evidence="3" id="KW-1185">Reference proteome</keyword>
<evidence type="ECO:0000259" key="1">
    <source>
        <dbReference type="Pfam" id="PF12867"/>
    </source>
</evidence>